<feature type="domain" description="Sugar 3,4-ketoisomerase QdtA cupin" evidence="1">
    <location>
        <begin position="5"/>
        <end position="133"/>
    </location>
</feature>
<protein>
    <submittedName>
        <fullName evidence="2">FdtA/QdtA family cupin domain-containing protein</fullName>
    </submittedName>
</protein>
<dbReference type="Gene3D" id="2.60.120.10">
    <property type="entry name" value="Jelly Rolls"/>
    <property type="match status" value="1"/>
</dbReference>
<dbReference type="InterPro" id="IPR011051">
    <property type="entry name" value="RmlC_Cupin_sf"/>
</dbReference>
<evidence type="ECO:0000313" key="3">
    <source>
        <dbReference type="Proteomes" id="UP001494588"/>
    </source>
</evidence>
<keyword evidence="3" id="KW-1185">Reference proteome</keyword>
<dbReference type="Pfam" id="PF05523">
    <property type="entry name" value="FdtA"/>
    <property type="match status" value="1"/>
</dbReference>
<dbReference type="CDD" id="cd20292">
    <property type="entry name" value="cupin_QdtA-like"/>
    <property type="match status" value="1"/>
</dbReference>
<gene>
    <name evidence="2" type="ORF">V4C55_28790</name>
</gene>
<sequence length="136" mass="15467">MPVSDCKIIEFPKIADPRGNLTFLEGSRHVPFDIKRIFYLYDIPTGAARGAHAHKQLHQLLICLSGSFDVALDDGSEKKMVHLNRPWQGLHIPPMIWAAELNFDPGSVCLVLASMEFNESDYYRDYDDYLAAVRSR</sequence>
<dbReference type="InterPro" id="IPR008894">
    <property type="entry name" value="QdtA_cupin_dom"/>
</dbReference>
<dbReference type="EMBL" id="JAZHGC010000028">
    <property type="protein sequence ID" value="MEM5289725.1"/>
    <property type="molecule type" value="Genomic_DNA"/>
</dbReference>
<evidence type="ECO:0000259" key="1">
    <source>
        <dbReference type="Pfam" id="PF05523"/>
    </source>
</evidence>
<proteinExistence type="predicted"/>
<organism evidence="2 3">
    <name type="scientific">Paraburkholderia sabiae</name>
    <dbReference type="NCBI Taxonomy" id="273251"/>
    <lineage>
        <taxon>Bacteria</taxon>
        <taxon>Pseudomonadati</taxon>
        <taxon>Pseudomonadota</taxon>
        <taxon>Betaproteobacteria</taxon>
        <taxon>Burkholderiales</taxon>
        <taxon>Burkholderiaceae</taxon>
        <taxon>Paraburkholderia</taxon>
    </lineage>
</organism>
<reference evidence="2 3" key="1">
    <citation type="submission" date="2024-01" db="EMBL/GenBank/DDBJ databases">
        <title>The diversity of rhizobia nodulating Mimosa spp. in eleven states of Brazil covering several biomes is determined by host plant, location, and edaphic factors.</title>
        <authorList>
            <person name="Rouws L."/>
            <person name="Barauna A."/>
            <person name="Beukes C."/>
            <person name="De Faria S.M."/>
            <person name="Gross E."/>
            <person name="Dos Reis Junior F.B."/>
            <person name="Simon M."/>
            <person name="Maluk M."/>
            <person name="Odee D.W."/>
            <person name="Kenicer G."/>
            <person name="Young J.P.W."/>
            <person name="Reis V.M."/>
            <person name="Zilli J."/>
            <person name="James E.K."/>
        </authorList>
    </citation>
    <scope>NUCLEOTIDE SEQUENCE [LARGE SCALE GENOMIC DNA]</scope>
    <source>
        <strain evidence="2 3">JPY77</strain>
    </source>
</reference>
<dbReference type="Proteomes" id="UP001494588">
    <property type="component" value="Unassembled WGS sequence"/>
</dbReference>
<dbReference type="SUPFAM" id="SSF51182">
    <property type="entry name" value="RmlC-like cupins"/>
    <property type="match status" value="1"/>
</dbReference>
<dbReference type="InterPro" id="IPR014710">
    <property type="entry name" value="RmlC-like_jellyroll"/>
</dbReference>
<name>A0ABU9QJQ8_9BURK</name>
<accession>A0ABU9QJQ8</accession>
<dbReference type="RefSeq" id="WP_201650996.1">
    <property type="nucleotide sequence ID" value="NZ_CAJHCS010000010.1"/>
</dbReference>
<evidence type="ECO:0000313" key="2">
    <source>
        <dbReference type="EMBL" id="MEM5289725.1"/>
    </source>
</evidence>
<comment type="caution">
    <text evidence="2">The sequence shown here is derived from an EMBL/GenBank/DDBJ whole genome shotgun (WGS) entry which is preliminary data.</text>
</comment>